<keyword evidence="2" id="KW-1185">Reference proteome</keyword>
<reference evidence="3" key="2">
    <citation type="submission" date="2025-08" db="UniProtKB">
        <authorList>
            <consortium name="RefSeq"/>
        </authorList>
    </citation>
    <scope>IDENTIFICATION</scope>
    <source>
        <tissue evidence="3">Leaf</tissue>
    </source>
</reference>
<proteinExistence type="predicted"/>
<dbReference type="Proteomes" id="UP000504610">
    <property type="component" value="Chromosome 3"/>
</dbReference>
<evidence type="ECO:0000313" key="3">
    <source>
        <dbReference type="RefSeq" id="XP_018475210.1"/>
    </source>
</evidence>
<gene>
    <name evidence="3" type="primary">LOC108846482</name>
</gene>
<feature type="region of interest" description="Disordered" evidence="1">
    <location>
        <begin position="178"/>
        <end position="197"/>
    </location>
</feature>
<dbReference type="KEGG" id="rsz:108846482"/>
<reference evidence="2" key="1">
    <citation type="journal article" date="2019" name="Database">
        <title>The radish genome database (RadishGD): an integrated information resource for radish genomics.</title>
        <authorList>
            <person name="Yu H.J."/>
            <person name="Baek S."/>
            <person name="Lee Y.J."/>
            <person name="Cho A."/>
            <person name="Mun J.H."/>
        </authorList>
    </citation>
    <scope>NUCLEOTIDE SEQUENCE [LARGE SCALE GENOMIC DNA]</scope>
    <source>
        <strain evidence="2">cv. WK10039</strain>
    </source>
</reference>
<organism evidence="2 3">
    <name type="scientific">Raphanus sativus</name>
    <name type="common">Radish</name>
    <name type="synonym">Raphanus raphanistrum var. sativus</name>
    <dbReference type="NCBI Taxonomy" id="3726"/>
    <lineage>
        <taxon>Eukaryota</taxon>
        <taxon>Viridiplantae</taxon>
        <taxon>Streptophyta</taxon>
        <taxon>Embryophyta</taxon>
        <taxon>Tracheophyta</taxon>
        <taxon>Spermatophyta</taxon>
        <taxon>Magnoliopsida</taxon>
        <taxon>eudicotyledons</taxon>
        <taxon>Gunneridae</taxon>
        <taxon>Pentapetalae</taxon>
        <taxon>rosids</taxon>
        <taxon>malvids</taxon>
        <taxon>Brassicales</taxon>
        <taxon>Brassicaceae</taxon>
        <taxon>Brassiceae</taxon>
        <taxon>Raphanus</taxon>
    </lineage>
</organism>
<accession>A0A6J0MRV7</accession>
<sequence>MQSQGQAVRSAPTPEFNSQVWGRHLMIHTTSMFGYQSFPLGVSMRPSLPPNLYDRQHYTPNWGNLELIPGYWENMMSSAYSVQLQRIYGVPGSENVGYQHSDLNIGNRCVPHAPGLDIPIEVSSTASSTELNNLVNIGADINNSTLQNERGAVCREIGECSNRMLSHAPLVEDVKIEAGHPQNAEDVDGNTGRRSQA</sequence>
<evidence type="ECO:0000313" key="2">
    <source>
        <dbReference type="Proteomes" id="UP000504610"/>
    </source>
</evidence>
<protein>
    <submittedName>
        <fullName evidence="3">Uncharacterized protein LOC108846482 isoform X1</fullName>
    </submittedName>
</protein>
<evidence type="ECO:0000256" key="1">
    <source>
        <dbReference type="SAM" id="MobiDB-lite"/>
    </source>
</evidence>
<dbReference type="AlphaFoldDB" id="A0A6J0MRV7"/>
<name>A0A6J0MRV7_RAPSA</name>
<dbReference type="GeneID" id="108846482"/>
<dbReference type="OrthoDB" id="1089178at2759"/>
<dbReference type="RefSeq" id="XP_018475210.1">
    <property type="nucleotide sequence ID" value="XM_018619708.2"/>
</dbReference>